<dbReference type="OMA" id="MGIQCIA"/>
<dbReference type="Proteomes" id="UP000091967">
    <property type="component" value="Unassembled WGS sequence"/>
</dbReference>
<feature type="transmembrane region" description="Helical" evidence="1">
    <location>
        <begin position="472"/>
        <end position="495"/>
    </location>
</feature>
<evidence type="ECO:0000256" key="1">
    <source>
        <dbReference type="SAM" id="Phobius"/>
    </source>
</evidence>
<keyword evidence="1" id="KW-1133">Transmembrane helix</keyword>
<keyword evidence="1" id="KW-0472">Membrane</keyword>
<dbReference type="AlphaFoldDB" id="A0A1B8AZ89"/>
<evidence type="ECO:0000313" key="2">
    <source>
        <dbReference type="EMBL" id="OBS25784.1"/>
    </source>
</evidence>
<dbReference type="PANTHER" id="PTHR35043">
    <property type="entry name" value="TRANSCRIPTION FACTOR DOMAIN-CONTAINING PROTEIN"/>
    <property type="match status" value="1"/>
</dbReference>
<comment type="caution">
    <text evidence="2">The sequence shown here is derived from an EMBL/GenBank/DDBJ whole genome shotgun (WGS) entry which is preliminary data.</text>
</comment>
<feature type="transmembrane region" description="Helical" evidence="1">
    <location>
        <begin position="557"/>
        <end position="576"/>
    </location>
</feature>
<keyword evidence="1" id="KW-0812">Transmembrane</keyword>
<dbReference type="EMBL" id="LYXU01000002">
    <property type="protein sequence ID" value="OBS25784.1"/>
    <property type="molecule type" value="Genomic_DNA"/>
</dbReference>
<sequence length="604" mass="69299">MAGFDLSVTTQPFNISVVSSNGTDQLERLIAPSWVSSPNIRGSMDIIQSCVLTLVACIYTALHLDVPRKTTWKYLLWQKSKWVCITLFAPEIAVYMAASQLRYAWSLKTALRKLQKEKQESNWTPDADFQINLQYAFFIIMGAVRFDVHDILSISDFDFTDRHYFQDMGPHRRTIQPGPAAIIRLAERGHWIQIRKQDIEDKSKSNTVSKTLVLVQVVWMVTQCIARRIGKLPISLLEIHTMVHVVCAVFLFTFWLKKPQNIQEAIVIQTEGFRGELAAMLQQQYYCNISHRMALFTRKEQEDQPPPIDANGSSMRWIEPDPAVIMYQGDILPSGLALSASRVEKLDGSSVYYLDPRGECSDTCFTIERQFLARWDAILTTFPFEGREKLAQESDKIMMQMIDESGEPQAVTSSQKVLYLPILEDLEPRESTDWNMFFWERKSVLHLHGNYEPDSNNSKTLNASLTNPDLPFWSWEFFALATTLSAIYGGIHLTIWGQPFPSYVEEIMWKASCFLIICWVPSIPVIYAILRPLSYVSDALEAMMDWPDATLSLHTEFLVLIYFISCLLYAAARVFVIIESFLSLRQVPVGVFLSPEWVELFPHF</sequence>
<keyword evidence="3" id="KW-1185">Reference proteome</keyword>
<organism evidence="2 3">
    <name type="scientific">Fusarium poae</name>
    <dbReference type="NCBI Taxonomy" id="36050"/>
    <lineage>
        <taxon>Eukaryota</taxon>
        <taxon>Fungi</taxon>
        <taxon>Dikarya</taxon>
        <taxon>Ascomycota</taxon>
        <taxon>Pezizomycotina</taxon>
        <taxon>Sordariomycetes</taxon>
        <taxon>Hypocreomycetidae</taxon>
        <taxon>Hypocreales</taxon>
        <taxon>Nectriaceae</taxon>
        <taxon>Fusarium</taxon>
    </lineage>
</organism>
<feature type="transmembrane region" description="Helical" evidence="1">
    <location>
        <begin position="507"/>
        <end position="530"/>
    </location>
</feature>
<accession>A0A1B8AZ89</accession>
<dbReference type="PANTHER" id="PTHR35043:SF7">
    <property type="entry name" value="TRANSCRIPTION FACTOR DOMAIN-CONTAINING PROTEIN"/>
    <property type="match status" value="1"/>
</dbReference>
<evidence type="ECO:0000313" key="3">
    <source>
        <dbReference type="Proteomes" id="UP000091967"/>
    </source>
</evidence>
<name>A0A1B8AZ89_FUSPO</name>
<proteinExistence type="predicted"/>
<protein>
    <submittedName>
        <fullName evidence="2">Uncharacterized protein</fullName>
    </submittedName>
</protein>
<reference evidence="2 3" key="1">
    <citation type="submission" date="2016-06" db="EMBL/GenBank/DDBJ databases">
        <title>Living apart together: crosstalk between the core and supernumerary genomes in a fungal plant pathogen.</title>
        <authorList>
            <person name="Vanheule A."/>
            <person name="Audenaert K."/>
            <person name="Warris S."/>
            <person name="Van De Geest H."/>
            <person name="Schijlen E."/>
            <person name="Hofte M."/>
            <person name="De Saeger S."/>
            <person name="Haesaert G."/>
            <person name="Waalwijk C."/>
            <person name="Van Der Lee T."/>
        </authorList>
    </citation>
    <scope>NUCLEOTIDE SEQUENCE [LARGE SCALE GENOMIC DNA]</scope>
    <source>
        <strain evidence="2 3">2516</strain>
    </source>
</reference>
<gene>
    <name evidence="2" type="ORF">FPOA_06319</name>
</gene>
<dbReference type="STRING" id="36050.A0A1B8AZ89"/>